<evidence type="ECO:0000313" key="2">
    <source>
        <dbReference type="EMBL" id="TWA61047.1"/>
    </source>
</evidence>
<dbReference type="GO" id="GO:0008757">
    <property type="term" value="F:S-adenosylmethionine-dependent methyltransferase activity"/>
    <property type="evidence" value="ECO:0007669"/>
    <property type="project" value="InterPro"/>
</dbReference>
<gene>
    <name evidence="2" type="ORF">FBZ82_11848</name>
</gene>
<dbReference type="RefSeq" id="WP_145679470.1">
    <property type="nucleotide sequence ID" value="NZ_VITF01000018.1"/>
</dbReference>
<reference evidence="2 3" key="1">
    <citation type="submission" date="2019-06" db="EMBL/GenBank/DDBJ databases">
        <title>Genomic Encyclopedia of Type Strains, Phase IV (KMG-V): Genome sequencing to study the core and pangenomes of soil and plant-associated prokaryotes.</title>
        <authorList>
            <person name="Whitman W."/>
        </authorList>
    </citation>
    <scope>NUCLEOTIDE SEQUENCE [LARGE SCALE GENOMIC DNA]</scope>
    <source>
        <strain evidence="2 3">BR 11796</strain>
    </source>
</reference>
<dbReference type="Gene3D" id="3.40.50.150">
    <property type="entry name" value="Vaccinia Virus protein VP39"/>
    <property type="match status" value="1"/>
</dbReference>
<organism evidence="2 3">
    <name type="scientific">Azospirillum brasilense</name>
    <dbReference type="NCBI Taxonomy" id="192"/>
    <lineage>
        <taxon>Bacteria</taxon>
        <taxon>Pseudomonadati</taxon>
        <taxon>Pseudomonadota</taxon>
        <taxon>Alphaproteobacteria</taxon>
        <taxon>Rhodospirillales</taxon>
        <taxon>Azospirillaceae</taxon>
        <taxon>Azospirillum</taxon>
    </lineage>
</organism>
<feature type="domain" description="Methyltransferase type 11" evidence="1">
    <location>
        <begin position="79"/>
        <end position="166"/>
    </location>
</feature>
<keyword evidence="2" id="KW-0808">Transferase</keyword>
<accession>A0A560AL15</accession>
<dbReference type="Pfam" id="PF08241">
    <property type="entry name" value="Methyltransf_11"/>
    <property type="match status" value="1"/>
</dbReference>
<dbReference type="EMBL" id="VITF01000018">
    <property type="protein sequence ID" value="TWA61047.1"/>
    <property type="molecule type" value="Genomic_DNA"/>
</dbReference>
<dbReference type="PANTHER" id="PTHR43861">
    <property type="entry name" value="TRANS-ACONITATE 2-METHYLTRANSFERASE-RELATED"/>
    <property type="match status" value="1"/>
</dbReference>
<dbReference type="SUPFAM" id="SSF53335">
    <property type="entry name" value="S-adenosyl-L-methionine-dependent methyltransferases"/>
    <property type="match status" value="1"/>
</dbReference>
<dbReference type="InterPro" id="IPR029063">
    <property type="entry name" value="SAM-dependent_MTases_sf"/>
</dbReference>
<dbReference type="GO" id="GO:0032259">
    <property type="term" value="P:methylation"/>
    <property type="evidence" value="ECO:0007669"/>
    <property type="project" value="UniProtKB-KW"/>
</dbReference>
<dbReference type="CDD" id="cd02440">
    <property type="entry name" value="AdoMet_MTases"/>
    <property type="match status" value="1"/>
</dbReference>
<proteinExistence type="predicted"/>
<dbReference type="InterPro" id="IPR013216">
    <property type="entry name" value="Methyltransf_11"/>
</dbReference>
<evidence type="ECO:0000313" key="3">
    <source>
        <dbReference type="Proteomes" id="UP000316083"/>
    </source>
</evidence>
<comment type="caution">
    <text evidence="2">The sequence shown here is derived from an EMBL/GenBank/DDBJ whole genome shotgun (WGS) entry which is preliminary data.</text>
</comment>
<keyword evidence="2" id="KW-0489">Methyltransferase</keyword>
<protein>
    <submittedName>
        <fullName evidence="2">Methyltransferase family protein</fullName>
    </submittedName>
</protein>
<dbReference type="Proteomes" id="UP000316083">
    <property type="component" value="Unassembled WGS sequence"/>
</dbReference>
<sequence length="221" mass="25279">MARIDFIQSLHASTRRNYVQRVVEHDKAECAEVARRFGHDYWDGERRFGYGGYRYDGRWRPVAERIAAHYGLKAGDRLLDIGCGKGFLLYEFTQVVPGIEVAGIDVSDYGIANAKEEVRPFLQVGDCRSLPYPDGSFDAVISLGTFHNLPIEGVFQALSEMQRVGRGDHKYFMVESFRDEREKANLLYWQLTCLSFHSPESWAWIADSAGYKGDHGFIFFD</sequence>
<dbReference type="AlphaFoldDB" id="A0A560AL15"/>
<name>A0A560AL15_AZOBR</name>
<dbReference type="PANTHER" id="PTHR43861:SF1">
    <property type="entry name" value="TRANS-ACONITATE 2-METHYLTRANSFERASE"/>
    <property type="match status" value="1"/>
</dbReference>
<evidence type="ECO:0000259" key="1">
    <source>
        <dbReference type="Pfam" id="PF08241"/>
    </source>
</evidence>